<accession>A0A167HXP4</accession>
<dbReference type="InterPro" id="IPR026590">
    <property type="entry name" value="Ssirtuin_cat_dom"/>
</dbReference>
<evidence type="ECO:0000256" key="11">
    <source>
        <dbReference type="PIRSR" id="PIRSR037938-3"/>
    </source>
</evidence>
<dbReference type="AlphaFoldDB" id="A0A167HXP4"/>
<keyword evidence="16" id="KW-1185">Reference proteome</keyword>
<comment type="catalytic activity">
    <reaction evidence="8">
        <text>N(6)-acetyl-L-lysyl-[protein] + NAD(+) + H2O = 2''-O-acetyl-ADP-D-ribose + nicotinamide + L-lysyl-[protein]</text>
        <dbReference type="Rhea" id="RHEA:43636"/>
        <dbReference type="Rhea" id="RHEA-COMP:9752"/>
        <dbReference type="Rhea" id="RHEA-COMP:10731"/>
        <dbReference type="ChEBI" id="CHEBI:15377"/>
        <dbReference type="ChEBI" id="CHEBI:17154"/>
        <dbReference type="ChEBI" id="CHEBI:29969"/>
        <dbReference type="ChEBI" id="CHEBI:57540"/>
        <dbReference type="ChEBI" id="CHEBI:61930"/>
        <dbReference type="ChEBI" id="CHEBI:83767"/>
        <dbReference type="EC" id="2.3.1.286"/>
    </reaction>
</comment>
<dbReference type="Proteomes" id="UP000076738">
    <property type="component" value="Unassembled WGS sequence"/>
</dbReference>
<feature type="binding site" evidence="10">
    <location>
        <begin position="117"/>
        <end position="120"/>
    </location>
    <ligand>
        <name>NAD(+)</name>
        <dbReference type="ChEBI" id="CHEBI:57540"/>
    </ligand>
</feature>
<dbReference type="Pfam" id="PF02146">
    <property type="entry name" value="SIR2"/>
    <property type="match status" value="1"/>
</dbReference>
<dbReference type="GO" id="GO:0017136">
    <property type="term" value="F:histone deacetylase activity, NAD-dependent"/>
    <property type="evidence" value="ECO:0007669"/>
    <property type="project" value="InterPro"/>
</dbReference>
<proteinExistence type="inferred from homology"/>
<evidence type="ECO:0000256" key="9">
    <source>
        <dbReference type="PIRSR" id="PIRSR037938-1"/>
    </source>
</evidence>
<reference evidence="15 16" key="1">
    <citation type="journal article" date="2016" name="Mol. Biol. Evol.">
        <title>Comparative Genomics of Early-Diverging Mushroom-Forming Fungi Provides Insights into the Origins of Lignocellulose Decay Capabilities.</title>
        <authorList>
            <person name="Nagy L.G."/>
            <person name="Riley R."/>
            <person name="Tritt A."/>
            <person name="Adam C."/>
            <person name="Daum C."/>
            <person name="Floudas D."/>
            <person name="Sun H."/>
            <person name="Yadav J.S."/>
            <person name="Pangilinan J."/>
            <person name="Larsson K.H."/>
            <person name="Matsuura K."/>
            <person name="Barry K."/>
            <person name="Labutti K."/>
            <person name="Kuo R."/>
            <person name="Ohm R.A."/>
            <person name="Bhattacharya S.S."/>
            <person name="Shirouzu T."/>
            <person name="Yoshinaga Y."/>
            <person name="Martin F.M."/>
            <person name="Grigoriev I.V."/>
            <person name="Hibbett D.S."/>
        </authorList>
    </citation>
    <scope>NUCLEOTIDE SEQUENCE [LARGE SCALE GENOMIC DNA]</scope>
    <source>
        <strain evidence="15 16">TUFC12733</strain>
    </source>
</reference>
<feature type="binding site" evidence="11 12">
    <location>
        <position position="169"/>
    </location>
    <ligand>
        <name>Zn(2+)</name>
        <dbReference type="ChEBI" id="CHEBI:29105"/>
    </ligand>
</feature>
<evidence type="ECO:0000256" key="2">
    <source>
        <dbReference type="ARBA" id="ARBA00006924"/>
    </source>
</evidence>
<dbReference type="PANTHER" id="PTHR11085">
    <property type="entry name" value="NAD-DEPENDENT PROTEIN DEACYLASE SIRTUIN-5, MITOCHONDRIAL-RELATED"/>
    <property type="match status" value="1"/>
</dbReference>
<dbReference type="PROSITE" id="PS50305">
    <property type="entry name" value="SIRTUIN"/>
    <property type="match status" value="1"/>
</dbReference>
<dbReference type="Gene3D" id="3.30.1600.10">
    <property type="entry name" value="SIR2/SIRT2 'Small Domain"/>
    <property type="match status" value="1"/>
</dbReference>
<dbReference type="CDD" id="cd01408">
    <property type="entry name" value="SIRT1"/>
    <property type="match status" value="1"/>
</dbReference>
<organism evidence="15 16">
    <name type="scientific">Calocera viscosa (strain TUFC12733)</name>
    <dbReference type="NCBI Taxonomy" id="1330018"/>
    <lineage>
        <taxon>Eukaryota</taxon>
        <taxon>Fungi</taxon>
        <taxon>Dikarya</taxon>
        <taxon>Basidiomycota</taxon>
        <taxon>Agaricomycotina</taxon>
        <taxon>Dacrymycetes</taxon>
        <taxon>Dacrymycetales</taxon>
        <taxon>Dacrymycetaceae</taxon>
        <taxon>Calocera</taxon>
    </lineage>
</organism>
<evidence type="ECO:0000256" key="4">
    <source>
        <dbReference type="ARBA" id="ARBA00022723"/>
    </source>
</evidence>
<dbReference type="PIRSF" id="PIRSF037938">
    <property type="entry name" value="SIR2_euk"/>
    <property type="match status" value="1"/>
</dbReference>
<keyword evidence="6 8" id="KW-0520">NAD</keyword>
<dbReference type="GO" id="GO:0005739">
    <property type="term" value="C:mitochondrion"/>
    <property type="evidence" value="ECO:0007669"/>
    <property type="project" value="UniProtKB-SubCell"/>
</dbReference>
<evidence type="ECO:0000256" key="12">
    <source>
        <dbReference type="PROSITE-ProRule" id="PRU00236"/>
    </source>
</evidence>
<evidence type="ECO:0000259" key="14">
    <source>
        <dbReference type="PROSITE" id="PS50305"/>
    </source>
</evidence>
<evidence type="ECO:0000256" key="6">
    <source>
        <dbReference type="ARBA" id="ARBA00023027"/>
    </source>
</evidence>
<keyword evidence="5 8" id="KW-0862">Zinc</keyword>
<dbReference type="InterPro" id="IPR026591">
    <property type="entry name" value="Sirtuin_cat_small_dom_sf"/>
</dbReference>
<dbReference type="EMBL" id="KV417314">
    <property type="protein sequence ID" value="KZO92087.1"/>
    <property type="molecule type" value="Genomic_DNA"/>
</dbReference>
<name>A0A167HXP4_CALVF</name>
<dbReference type="GO" id="GO:0008270">
    <property type="term" value="F:zinc ion binding"/>
    <property type="evidence" value="ECO:0007669"/>
    <property type="project" value="UniProtKB-UniRule"/>
</dbReference>
<feature type="binding site" evidence="10">
    <location>
        <begin position="45"/>
        <end position="47"/>
    </location>
    <ligand>
        <name>NAD(+)</name>
        <dbReference type="ChEBI" id="CHEBI:57540"/>
    </ligand>
</feature>
<feature type="binding site" evidence="11 12">
    <location>
        <position position="172"/>
    </location>
    <ligand>
        <name>Zn(2+)</name>
        <dbReference type="ChEBI" id="CHEBI:29105"/>
    </ligand>
</feature>
<dbReference type="GO" id="GO:0070403">
    <property type="term" value="F:NAD+ binding"/>
    <property type="evidence" value="ECO:0007669"/>
    <property type="project" value="UniProtKB-UniRule"/>
</dbReference>
<dbReference type="SUPFAM" id="SSF52467">
    <property type="entry name" value="DHS-like NAD/FAD-binding domain"/>
    <property type="match status" value="1"/>
</dbReference>
<sequence>MTGEGPSVLKSKDIAGVADYMKSDQCRKVFVMAGAGISTSAGIPDFRSPETGLYHNLQRLNLPYAEAVFDIDYFRENPMPFYTLAKDMDPAKFRPTVTHSFFKLLDNKGLLKMCFTQNIDTLERRAGLSGNKIIEAHGSFASNSCIVCKEPFDDDAMKEAVENGEPAKCESCGGLVKPDIVFFGEGLPSSFFSTVPQLRTGDLLFILGTSLTVMPFAGICRLAPESCPRVLINLDPVGDIGSRPDDVLALGDCDTVVRDLCRELGWLEELEKLWEETAGLGGKVDEQEEIEEITRDIEEKLKISEAVEEVVEEKLEKDKTSGVSKPVEDGAAKEEKEETQALTDPTKPELTKKETAPPPVDVNQPTSAGSDKVSSQEESEAVATKKGIAPAEGKSAL</sequence>
<evidence type="ECO:0000256" key="13">
    <source>
        <dbReference type="SAM" id="MobiDB-lite"/>
    </source>
</evidence>
<dbReference type="GO" id="GO:0005634">
    <property type="term" value="C:nucleus"/>
    <property type="evidence" value="ECO:0007669"/>
    <property type="project" value="TreeGrafter"/>
</dbReference>
<protein>
    <recommendedName>
        <fullName evidence="8">NAD-dependent protein deacetylase</fullName>
        <ecNumber evidence="8">2.3.1.286</ecNumber>
    </recommendedName>
</protein>
<comment type="subcellular location">
    <subcellularLocation>
        <location evidence="1">Mitochondrion</location>
    </subcellularLocation>
</comment>
<dbReference type="InterPro" id="IPR003000">
    <property type="entry name" value="Sirtuin"/>
</dbReference>
<feature type="binding site" evidence="11 12">
    <location>
        <position position="148"/>
    </location>
    <ligand>
        <name>Zn(2+)</name>
        <dbReference type="ChEBI" id="CHEBI:29105"/>
    </ligand>
</feature>
<feature type="compositionally biased region" description="Polar residues" evidence="13">
    <location>
        <begin position="363"/>
        <end position="373"/>
    </location>
</feature>
<feature type="binding site" evidence="11 12">
    <location>
        <position position="145"/>
    </location>
    <ligand>
        <name>Zn(2+)</name>
        <dbReference type="ChEBI" id="CHEBI:29105"/>
    </ligand>
</feature>
<keyword evidence="4 8" id="KW-0479">Metal-binding</keyword>
<feature type="active site" description="Proton acceptor" evidence="9 12">
    <location>
        <position position="137"/>
    </location>
</feature>
<keyword evidence="7" id="KW-0496">Mitochondrion</keyword>
<dbReference type="EC" id="2.3.1.286" evidence="8"/>
<evidence type="ECO:0000313" key="15">
    <source>
        <dbReference type="EMBL" id="KZO92087.1"/>
    </source>
</evidence>
<gene>
    <name evidence="15" type="ORF">CALVIDRAFT_567667</name>
</gene>
<dbReference type="STRING" id="1330018.A0A167HXP4"/>
<dbReference type="InterPro" id="IPR050134">
    <property type="entry name" value="NAD-dep_sirtuin_deacylases"/>
</dbReference>
<feature type="compositionally biased region" description="Basic and acidic residues" evidence="13">
    <location>
        <begin position="313"/>
        <end position="339"/>
    </location>
</feature>
<evidence type="ECO:0000313" key="16">
    <source>
        <dbReference type="Proteomes" id="UP000076738"/>
    </source>
</evidence>
<evidence type="ECO:0000256" key="1">
    <source>
        <dbReference type="ARBA" id="ARBA00004173"/>
    </source>
</evidence>
<feature type="binding site" evidence="10">
    <location>
        <begin position="35"/>
        <end position="39"/>
    </location>
    <ligand>
        <name>NAD(+)</name>
        <dbReference type="ChEBI" id="CHEBI:57540"/>
    </ligand>
</feature>
<comment type="similarity">
    <text evidence="2 8">Belongs to the sirtuin family. Class I subfamily.</text>
</comment>
<keyword evidence="3 8" id="KW-0808">Transferase</keyword>
<feature type="binding site" evidence="10">
    <location>
        <begin position="233"/>
        <end position="235"/>
    </location>
    <ligand>
        <name>NAD(+)</name>
        <dbReference type="ChEBI" id="CHEBI:57540"/>
    </ligand>
</feature>
<evidence type="ECO:0000256" key="10">
    <source>
        <dbReference type="PIRSR" id="PIRSR037938-2"/>
    </source>
</evidence>
<dbReference type="PANTHER" id="PTHR11085:SF6">
    <property type="entry name" value="NAD-DEPENDENT PROTEIN DEACETYLASE SIRTUIN-2"/>
    <property type="match status" value="1"/>
</dbReference>
<feature type="binding site" evidence="10">
    <location>
        <position position="253"/>
    </location>
    <ligand>
        <name>NAD(+)</name>
        <dbReference type="ChEBI" id="CHEBI:57540"/>
    </ligand>
</feature>
<dbReference type="InterPro" id="IPR029035">
    <property type="entry name" value="DHS-like_NAD/FAD-binding_dom"/>
</dbReference>
<evidence type="ECO:0000256" key="3">
    <source>
        <dbReference type="ARBA" id="ARBA00022679"/>
    </source>
</evidence>
<feature type="domain" description="Deacetylase sirtuin-type" evidence="14">
    <location>
        <begin position="7"/>
        <end position="267"/>
    </location>
</feature>
<dbReference type="Gene3D" id="3.40.50.1220">
    <property type="entry name" value="TPP-binding domain"/>
    <property type="match status" value="1"/>
</dbReference>
<dbReference type="OrthoDB" id="420264at2759"/>
<evidence type="ECO:0000256" key="7">
    <source>
        <dbReference type="ARBA" id="ARBA00023128"/>
    </source>
</evidence>
<evidence type="ECO:0000256" key="8">
    <source>
        <dbReference type="PIRNR" id="PIRNR037938"/>
    </source>
</evidence>
<feature type="compositionally biased region" description="Basic and acidic residues" evidence="13">
    <location>
        <begin position="346"/>
        <end position="355"/>
    </location>
</feature>
<comment type="cofactor">
    <cofactor evidence="11">
        <name>Zn(2+)</name>
        <dbReference type="ChEBI" id="CHEBI:29105"/>
    </cofactor>
    <text evidence="11">Binds 1 zinc ion per subunit.</text>
</comment>
<feature type="region of interest" description="Disordered" evidence="13">
    <location>
        <begin position="313"/>
        <end position="397"/>
    </location>
</feature>
<feature type="binding site" evidence="10">
    <location>
        <begin position="209"/>
        <end position="210"/>
    </location>
    <ligand>
        <name>NAD(+)</name>
        <dbReference type="ChEBI" id="CHEBI:57540"/>
    </ligand>
</feature>
<evidence type="ECO:0000256" key="5">
    <source>
        <dbReference type="ARBA" id="ARBA00022833"/>
    </source>
</evidence>
<dbReference type="InterPro" id="IPR017328">
    <property type="entry name" value="Sirtuin_class_I"/>
</dbReference>